<evidence type="ECO:0000313" key="3">
    <source>
        <dbReference type="Proteomes" id="UP000735302"/>
    </source>
</evidence>
<comment type="caution">
    <text evidence="2">The sequence shown here is derived from an EMBL/GenBank/DDBJ whole genome shotgun (WGS) entry which is preliminary data.</text>
</comment>
<proteinExistence type="predicted"/>
<keyword evidence="3" id="KW-1185">Reference proteome</keyword>
<evidence type="ECO:0000313" key="2">
    <source>
        <dbReference type="EMBL" id="GFN92037.1"/>
    </source>
</evidence>
<organism evidence="2 3">
    <name type="scientific">Plakobranchus ocellatus</name>
    <dbReference type="NCBI Taxonomy" id="259542"/>
    <lineage>
        <taxon>Eukaryota</taxon>
        <taxon>Metazoa</taxon>
        <taxon>Spiralia</taxon>
        <taxon>Lophotrochozoa</taxon>
        <taxon>Mollusca</taxon>
        <taxon>Gastropoda</taxon>
        <taxon>Heterobranchia</taxon>
        <taxon>Euthyneura</taxon>
        <taxon>Panpulmonata</taxon>
        <taxon>Sacoglossa</taxon>
        <taxon>Placobranchoidea</taxon>
        <taxon>Plakobranchidae</taxon>
        <taxon>Plakobranchus</taxon>
    </lineage>
</organism>
<reference evidence="2 3" key="1">
    <citation type="journal article" date="2021" name="Elife">
        <title>Chloroplast acquisition without the gene transfer in kleptoplastic sea slugs, Plakobranchus ocellatus.</title>
        <authorList>
            <person name="Maeda T."/>
            <person name="Takahashi S."/>
            <person name="Yoshida T."/>
            <person name="Shimamura S."/>
            <person name="Takaki Y."/>
            <person name="Nagai Y."/>
            <person name="Toyoda A."/>
            <person name="Suzuki Y."/>
            <person name="Arimoto A."/>
            <person name="Ishii H."/>
            <person name="Satoh N."/>
            <person name="Nishiyama T."/>
            <person name="Hasebe M."/>
            <person name="Maruyama T."/>
            <person name="Minagawa J."/>
            <person name="Obokata J."/>
            <person name="Shigenobu S."/>
        </authorList>
    </citation>
    <scope>NUCLEOTIDE SEQUENCE [LARGE SCALE GENOMIC DNA]</scope>
</reference>
<sequence length="170" mass="19129">MTSKDENGRNGGQTVLKEDQISISSSGSSASAYGVWMLATDDGPTKPEGYVNKLNASSPKGGGTNKIRGVEEIDLAQIHPRYRRKNKGFFPFKDKKIKKIATSTDRYNRRRSCEADYCSPHESKGVKPGPGRRWFMSFYPVAPQHAHRSPARNRARQQIMKNAEDVDRVW</sequence>
<feature type="region of interest" description="Disordered" evidence="1">
    <location>
        <begin position="1"/>
        <end position="29"/>
    </location>
</feature>
<protein>
    <submittedName>
        <fullName evidence="2">Uncharacterized protein</fullName>
    </submittedName>
</protein>
<dbReference type="EMBL" id="BLXT01002217">
    <property type="protein sequence ID" value="GFN92037.1"/>
    <property type="molecule type" value="Genomic_DNA"/>
</dbReference>
<gene>
    <name evidence="2" type="ORF">PoB_001854300</name>
</gene>
<accession>A0AAV3ZBQ9</accession>
<name>A0AAV3ZBQ9_9GAST</name>
<evidence type="ECO:0000256" key="1">
    <source>
        <dbReference type="SAM" id="MobiDB-lite"/>
    </source>
</evidence>
<dbReference type="AlphaFoldDB" id="A0AAV3ZBQ9"/>
<dbReference type="Proteomes" id="UP000735302">
    <property type="component" value="Unassembled WGS sequence"/>
</dbReference>